<keyword evidence="3" id="KW-1003">Cell membrane</keyword>
<dbReference type="InterPro" id="IPR001611">
    <property type="entry name" value="Leu-rich_rpt"/>
</dbReference>
<dbReference type="Pfam" id="PF00560">
    <property type="entry name" value="LRR_1"/>
    <property type="match status" value="1"/>
</dbReference>
<evidence type="ECO:0000256" key="8">
    <source>
        <dbReference type="ARBA" id="ARBA00022989"/>
    </source>
</evidence>
<sequence>MKCLGGLVHCNLLLLLCCFSFQFKGCFSGVNLSCKPPCECFPHPNAADSQKSREQAASLPIQNVTCANADWKFVPNFLDPRIRHLNITRTAITDLKQDLSNYPSLQTLVLSHNRISTVVAASFRLLSQLTVVDLSYNQLDVLTADVFKHSPNLLSLNLSHNHISHIHPEVLSDLPLLTDLDLSNNHLVDIDFLRRNASTPGSLSEPRNLSLLNLAGNLFRENPSSWANAAKNGTFPALKWSSISVLNLSRNLLNMNVSTILSAFPGVQNLIVSNCKITKLDVSAFQTFPNLHSVDLTYNEIRQVEAQSEESLLKILQRPGSLSVDLTGNPIVCGCSLMRLHNKIGPEKFREALTGVTCLERPSQQLEELRAKCLTVDRRYLFPVLVAMLVVCLLICMSAILFVAYKRYRKRIRSAPASKTSTINEKTWSSSALQALAGQDDGRPMYKPLETLPENSLLEDSISISQSLDVGGNLDSEASGSDTELEENVYATIEDLYVNSIHMEDERAFSVMTMNRTGKEPVTEL</sequence>
<comment type="subcellular location">
    <subcellularLocation>
        <location evidence="1">Cell membrane</location>
        <topology evidence="1">Single-pass membrane protein</topology>
    </subcellularLocation>
</comment>
<dbReference type="STRING" id="947166.A0A1D1VZJ9"/>
<dbReference type="PANTHER" id="PTHR46473:SF10">
    <property type="entry name" value="LD45603P-RELATED"/>
    <property type="match status" value="1"/>
</dbReference>
<evidence type="ECO:0000256" key="5">
    <source>
        <dbReference type="ARBA" id="ARBA00022692"/>
    </source>
</evidence>
<keyword evidence="12" id="KW-0407">Ion channel</keyword>
<keyword evidence="2" id="KW-0813">Transport</keyword>
<reference evidence="15 16" key="1">
    <citation type="journal article" date="2016" name="Nat. Commun.">
        <title>Extremotolerant tardigrade genome and improved radiotolerance of human cultured cells by tardigrade-unique protein.</title>
        <authorList>
            <person name="Hashimoto T."/>
            <person name="Horikawa D.D."/>
            <person name="Saito Y."/>
            <person name="Kuwahara H."/>
            <person name="Kozuka-Hata H."/>
            <person name="Shin-I T."/>
            <person name="Minakuchi Y."/>
            <person name="Ohishi K."/>
            <person name="Motoyama A."/>
            <person name="Aizu T."/>
            <person name="Enomoto A."/>
            <person name="Kondo K."/>
            <person name="Tanaka S."/>
            <person name="Hara Y."/>
            <person name="Koshikawa S."/>
            <person name="Sagara H."/>
            <person name="Miura T."/>
            <person name="Yokobori S."/>
            <person name="Miyagawa K."/>
            <person name="Suzuki Y."/>
            <person name="Kubo T."/>
            <person name="Oyama M."/>
            <person name="Kohara Y."/>
            <person name="Fujiyama A."/>
            <person name="Arakawa K."/>
            <person name="Katayama T."/>
            <person name="Toyoda A."/>
            <person name="Kunieda T."/>
        </authorList>
    </citation>
    <scope>NUCLEOTIDE SEQUENCE [LARGE SCALE GENOMIC DNA]</scope>
    <source>
        <strain evidence="15 16">YOKOZUNA-1</strain>
    </source>
</reference>
<evidence type="ECO:0000256" key="6">
    <source>
        <dbReference type="ARBA" id="ARBA00022729"/>
    </source>
</evidence>
<keyword evidence="4" id="KW-0433">Leucine-rich repeat</keyword>
<gene>
    <name evidence="15" type="primary">RvY_15425-1</name>
    <name evidence="15" type="synonym">RvY_15425.1</name>
    <name evidence="15" type="ORF">RvY_15425</name>
</gene>
<keyword evidence="11" id="KW-1015">Disulfide bond</keyword>
<evidence type="ECO:0000256" key="12">
    <source>
        <dbReference type="ARBA" id="ARBA00023303"/>
    </source>
</evidence>
<keyword evidence="7" id="KW-0677">Repeat</keyword>
<evidence type="ECO:0000256" key="14">
    <source>
        <dbReference type="SAM" id="SignalP"/>
    </source>
</evidence>
<evidence type="ECO:0000256" key="7">
    <source>
        <dbReference type="ARBA" id="ARBA00022737"/>
    </source>
</evidence>
<evidence type="ECO:0008006" key="17">
    <source>
        <dbReference type="Google" id="ProtNLM"/>
    </source>
</evidence>
<evidence type="ECO:0000256" key="3">
    <source>
        <dbReference type="ARBA" id="ARBA00022475"/>
    </source>
</evidence>
<keyword evidence="10 13" id="KW-0472">Membrane</keyword>
<name>A0A1D1VZJ9_RAMVA</name>
<dbReference type="OrthoDB" id="676979at2759"/>
<keyword evidence="9" id="KW-0406">Ion transport</keyword>
<keyword evidence="6 14" id="KW-0732">Signal</keyword>
<dbReference type="Proteomes" id="UP000186922">
    <property type="component" value="Unassembled WGS sequence"/>
</dbReference>
<dbReference type="SMART" id="SM00369">
    <property type="entry name" value="LRR_TYP"/>
    <property type="match status" value="6"/>
</dbReference>
<evidence type="ECO:0000256" key="11">
    <source>
        <dbReference type="ARBA" id="ARBA00023157"/>
    </source>
</evidence>
<evidence type="ECO:0000256" key="4">
    <source>
        <dbReference type="ARBA" id="ARBA00022614"/>
    </source>
</evidence>
<dbReference type="SUPFAM" id="SSF52058">
    <property type="entry name" value="L domain-like"/>
    <property type="match status" value="1"/>
</dbReference>
<evidence type="ECO:0000313" key="16">
    <source>
        <dbReference type="Proteomes" id="UP000186922"/>
    </source>
</evidence>
<dbReference type="InterPro" id="IPR032675">
    <property type="entry name" value="LRR_dom_sf"/>
</dbReference>
<feature type="signal peptide" evidence="14">
    <location>
        <begin position="1"/>
        <end position="28"/>
    </location>
</feature>
<dbReference type="PANTHER" id="PTHR46473">
    <property type="entry name" value="GH08155P"/>
    <property type="match status" value="1"/>
</dbReference>
<dbReference type="EMBL" id="BDGG01000012">
    <property type="protein sequence ID" value="GAV05268.1"/>
    <property type="molecule type" value="Genomic_DNA"/>
</dbReference>
<dbReference type="InterPro" id="IPR003591">
    <property type="entry name" value="Leu-rich_rpt_typical-subtyp"/>
</dbReference>
<keyword evidence="8 13" id="KW-1133">Transmembrane helix</keyword>
<evidence type="ECO:0000256" key="9">
    <source>
        <dbReference type="ARBA" id="ARBA00023065"/>
    </source>
</evidence>
<dbReference type="InterPro" id="IPR051432">
    <property type="entry name" value="KCNMA1_auxiliary"/>
</dbReference>
<keyword evidence="5 13" id="KW-0812">Transmembrane</keyword>
<evidence type="ECO:0000256" key="1">
    <source>
        <dbReference type="ARBA" id="ARBA00004162"/>
    </source>
</evidence>
<dbReference type="AlphaFoldDB" id="A0A1D1VZJ9"/>
<organism evidence="15 16">
    <name type="scientific">Ramazzottius varieornatus</name>
    <name type="common">Water bear</name>
    <name type="synonym">Tardigrade</name>
    <dbReference type="NCBI Taxonomy" id="947166"/>
    <lineage>
        <taxon>Eukaryota</taxon>
        <taxon>Metazoa</taxon>
        <taxon>Ecdysozoa</taxon>
        <taxon>Tardigrada</taxon>
        <taxon>Eutardigrada</taxon>
        <taxon>Parachela</taxon>
        <taxon>Hypsibioidea</taxon>
        <taxon>Ramazzottiidae</taxon>
        <taxon>Ramazzottius</taxon>
    </lineage>
</organism>
<dbReference type="GO" id="GO:0034220">
    <property type="term" value="P:monoatomic ion transmembrane transport"/>
    <property type="evidence" value="ECO:0007669"/>
    <property type="project" value="UniProtKB-KW"/>
</dbReference>
<evidence type="ECO:0000256" key="10">
    <source>
        <dbReference type="ARBA" id="ARBA00023136"/>
    </source>
</evidence>
<evidence type="ECO:0000256" key="13">
    <source>
        <dbReference type="SAM" id="Phobius"/>
    </source>
</evidence>
<keyword evidence="16" id="KW-1185">Reference proteome</keyword>
<feature type="chain" id="PRO_5008899019" description="LRRCT domain-containing protein" evidence="14">
    <location>
        <begin position="29"/>
        <end position="525"/>
    </location>
</feature>
<proteinExistence type="predicted"/>
<dbReference type="GO" id="GO:0005886">
    <property type="term" value="C:plasma membrane"/>
    <property type="evidence" value="ECO:0007669"/>
    <property type="project" value="UniProtKB-SubCell"/>
</dbReference>
<evidence type="ECO:0000256" key="2">
    <source>
        <dbReference type="ARBA" id="ARBA00022448"/>
    </source>
</evidence>
<accession>A0A1D1VZJ9</accession>
<dbReference type="Pfam" id="PF13855">
    <property type="entry name" value="LRR_8"/>
    <property type="match status" value="2"/>
</dbReference>
<evidence type="ECO:0000313" key="15">
    <source>
        <dbReference type="EMBL" id="GAV05268.1"/>
    </source>
</evidence>
<feature type="transmembrane region" description="Helical" evidence="13">
    <location>
        <begin position="380"/>
        <end position="405"/>
    </location>
</feature>
<dbReference type="Gene3D" id="3.80.10.10">
    <property type="entry name" value="Ribonuclease Inhibitor"/>
    <property type="match status" value="2"/>
</dbReference>
<comment type="caution">
    <text evidence="15">The sequence shown here is derived from an EMBL/GenBank/DDBJ whole genome shotgun (WGS) entry which is preliminary data.</text>
</comment>
<dbReference type="PROSITE" id="PS51450">
    <property type="entry name" value="LRR"/>
    <property type="match status" value="2"/>
</dbReference>
<protein>
    <recommendedName>
        <fullName evidence="17">LRRCT domain-containing protein</fullName>
    </recommendedName>
</protein>